<dbReference type="GO" id="GO:0004725">
    <property type="term" value="F:protein tyrosine phosphatase activity"/>
    <property type="evidence" value="ECO:0007669"/>
    <property type="project" value="UniProtKB-EC"/>
</dbReference>
<organism evidence="5 6">
    <name type="scientific">Geothermobacter ehrlichii</name>
    <dbReference type="NCBI Taxonomy" id="213224"/>
    <lineage>
        <taxon>Bacteria</taxon>
        <taxon>Pseudomonadati</taxon>
        <taxon>Thermodesulfobacteriota</taxon>
        <taxon>Desulfuromonadia</taxon>
        <taxon>Desulfuromonadales</taxon>
        <taxon>Geothermobacteraceae</taxon>
        <taxon>Geothermobacter</taxon>
    </lineage>
</organism>
<comment type="caution">
    <text evidence="5">The sequence shown here is derived from an EMBL/GenBank/DDBJ whole genome shotgun (WGS) entry which is preliminary data.</text>
</comment>
<dbReference type="EC" id="3.1.3.48" evidence="2"/>
<dbReference type="SUPFAM" id="SSF89550">
    <property type="entry name" value="PHP domain-like"/>
    <property type="match status" value="1"/>
</dbReference>
<dbReference type="InterPro" id="IPR016667">
    <property type="entry name" value="Caps_polysacc_synth_CpsB/CapC"/>
</dbReference>
<accession>A0A5D3WJ92</accession>
<gene>
    <name evidence="5" type="ORF">EDC39_107136</name>
</gene>
<reference evidence="5 6" key="1">
    <citation type="submission" date="2019-07" db="EMBL/GenBank/DDBJ databases">
        <title>Genomic Encyclopedia of Type Strains, Phase IV (KMG-IV): sequencing the most valuable type-strain genomes for metagenomic binning, comparative biology and taxonomic classification.</title>
        <authorList>
            <person name="Goeker M."/>
        </authorList>
    </citation>
    <scope>NUCLEOTIDE SEQUENCE [LARGE SCALE GENOMIC DNA]</scope>
    <source>
        <strain evidence="5 6">SS015</strain>
    </source>
</reference>
<evidence type="ECO:0000256" key="4">
    <source>
        <dbReference type="ARBA" id="ARBA00051722"/>
    </source>
</evidence>
<dbReference type="RefSeq" id="WP_148896100.1">
    <property type="nucleotide sequence ID" value="NZ_VNIB01000007.1"/>
</dbReference>
<protein>
    <recommendedName>
        <fullName evidence="2">protein-tyrosine-phosphatase</fullName>
        <ecNumber evidence="2">3.1.3.48</ecNumber>
    </recommendedName>
</protein>
<dbReference type="Gene3D" id="3.20.20.140">
    <property type="entry name" value="Metal-dependent hydrolases"/>
    <property type="match status" value="1"/>
</dbReference>
<sequence>MIDLHCHILPGVDDGPADLEGALAMARRAAADGIRVLAATPHVPLCGLGMEEIAARVAELQAVFDREGIGLRLIAGADVATSLGVGGLCAYRLGPGPALLVEFPHTHLPAEAPELIFELSRRGRIPVVTHPERNPGVARDPERIVPLIEAGGLVQVTAESLTGGFGPVARSCARHLLRRGWVHLLASDGHSADWRPPCLSVGLKAAVKLVGRDEARKLVVDHPQKVLDGNW</sequence>
<comment type="similarity">
    <text evidence="1">Belongs to the metallo-dependent hydrolases superfamily. CpsB/CapC family.</text>
</comment>
<dbReference type="PIRSF" id="PIRSF016557">
    <property type="entry name" value="Caps_synth_CpsB"/>
    <property type="match status" value="1"/>
</dbReference>
<dbReference type="InterPro" id="IPR016195">
    <property type="entry name" value="Pol/histidinol_Pase-like"/>
</dbReference>
<evidence type="ECO:0000313" key="5">
    <source>
        <dbReference type="EMBL" id="TYO98335.1"/>
    </source>
</evidence>
<keyword evidence="3" id="KW-0378">Hydrolase</keyword>
<proteinExistence type="inferred from homology"/>
<comment type="catalytic activity">
    <reaction evidence="4">
        <text>O-phospho-L-tyrosyl-[protein] + H2O = L-tyrosyl-[protein] + phosphate</text>
        <dbReference type="Rhea" id="RHEA:10684"/>
        <dbReference type="Rhea" id="RHEA-COMP:10136"/>
        <dbReference type="Rhea" id="RHEA-COMP:20101"/>
        <dbReference type="ChEBI" id="CHEBI:15377"/>
        <dbReference type="ChEBI" id="CHEBI:43474"/>
        <dbReference type="ChEBI" id="CHEBI:46858"/>
        <dbReference type="ChEBI" id="CHEBI:61978"/>
        <dbReference type="EC" id="3.1.3.48"/>
    </reaction>
</comment>
<evidence type="ECO:0000256" key="1">
    <source>
        <dbReference type="ARBA" id="ARBA00005750"/>
    </source>
</evidence>
<evidence type="ECO:0000256" key="2">
    <source>
        <dbReference type="ARBA" id="ARBA00013064"/>
    </source>
</evidence>
<name>A0A5D3WJ92_9BACT</name>
<evidence type="ECO:0000313" key="6">
    <source>
        <dbReference type="Proteomes" id="UP000324159"/>
    </source>
</evidence>
<keyword evidence="6" id="KW-1185">Reference proteome</keyword>
<dbReference type="GO" id="GO:0030145">
    <property type="term" value="F:manganese ion binding"/>
    <property type="evidence" value="ECO:0007669"/>
    <property type="project" value="InterPro"/>
</dbReference>
<dbReference type="EMBL" id="VNIB01000007">
    <property type="protein sequence ID" value="TYO98335.1"/>
    <property type="molecule type" value="Genomic_DNA"/>
</dbReference>
<dbReference type="Proteomes" id="UP000324159">
    <property type="component" value="Unassembled WGS sequence"/>
</dbReference>
<dbReference type="Pfam" id="PF19567">
    <property type="entry name" value="CpsB_CapC"/>
    <property type="match status" value="1"/>
</dbReference>
<dbReference type="AlphaFoldDB" id="A0A5D3WJ92"/>
<dbReference type="PANTHER" id="PTHR39181:SF1">
    <property type="entry name" value="TYROSINE-PROTEIN PHOSPHATASE YWQE"/>
    <property type="match status" value="1"/>
</dbReference>
<evidence type="ECO:0000256" key="3">
    <source>
        <dbReference type="ARBA" id="ARBA00022801"/>
    </source>
</evidence>
<dbReference type="PANTHER" id="PTHR39181">
    <property type="entry name" value="TYROSINE-PROTEIN PHOSPHATASE YWQE"/>
    <property type="match status" value="1"/>
</dbReference>
<dbReference type="OrthoDB" id="9788539at2"/>